<dbReference type="Gene3D" id="2.30.42.10">
    <property type="match status" value="1"/>
</dbReference>
<dbReference type="InterPro" id="IPR008144">
    <property type="entry name" value="Guanylate_kin-like_dom"/>
</dbReference>
<dbReference type="PROSITE" id="PS50052">
    <property type="entry name" value="GUANYLATE_KINASE_2"/>
    <property type="match status" value="1"/>
</dbReference>
<evidence type="ECO:0000259" key="3">
    <source>
        <dbReference type="PROSITE" id="PS50052"/>
    </source>
</evidence>
<keyword evidence="4" id="KW-0418">Kinase</keyword>
<accession>A0AAD4R794</accession>
<dbReference type="Gene3D" id="3.40.50.300">
    <property type="entry name" value="P-loop containing nucleotide triphosphate hydrolases"/>
    <property type="match status" value="1"/>
</dbReference>
<organism evidence="4 5">
    <name type="scientific">Ditylenchus destructor</name>
    <dbReference type="NCBI Taxonomy" id="166010"/>
    <lineage>
        <taxon>Eukaryota</taxon>
        <taxon>Metazoa</taxon>
        <taxon>Ecdysozoa</taxon>
        <taxon>Nematoda</taxon>
        <taxon>Chromadorea</taxon>
        <taxon>Rhabditida</taxon>
        <taxon>Tylenchina</taxon>
        <taxon>Tylenchomorpha</taxon>
        <taxon>Sphaerularioidea</taxon>
        <taxon>Anguinidae</taxon>
        <taxon>Anguininae</taxon>
        <taxon>Ditylenchus</taxon>
    </lineage>
</organism>
<keyword evidence="2" id="KW-0472">Membrane</keyword>
<dbReference type="Pfam" id="PF00625">
    <property type="entry name" value="Guanylate_kin"/>
    <property type="match status" value="1"/>
</dbReference>
<feature type="domain" description="Guanylate kinase-like" evidence="3">
    <location>
        <begin position="149"/>
        <end position="232"/>
    </location>
</feature>
<evidence type="ECO:0000256" key="1">
    <source>
        <dbReference type="ARBA" id="ARBA00004170"/>
    </source>
</evidence>
<name>A0AAD4R794_9BILA</name>
<dbReference type="InterPro" id="IPR008145">
    <property type="entry name" value="GK/Ca_channel_bsu"/>
</dbReference>
<dbReference type="EMBL" id="JAKKPZ010000013">
    <property type="protein sequence ID" value="KAI1714607.1"/>
    <property type="molecule type" value="Genomic_DNA"/>
</dbReference>
<proteinExistence type="predicted"/>
<dbReference type="GO" id="GO:0005737">
    <property type="term" value="C:cytoplasm"/>
    <property type="evidence" value="ECO:0007669"/>
    <property type="project" value="TreeGrafter"/>
</dbReference>
<sequence length="265" mass="29564">MDNWESVISQIEQSKQQIVESIEAAERLKVKSPLHAVSPNSHNRISNGVNSVQHGSTFKQLLPTQVQNSSKLSDAKRVLCINCGKDRTIPFVVEGGSENGELIFVGAILEPSLSLHVGDVLLAINGIQLSGRVLSEVSAFLYTLFYERNEITIELIPAGGIPIDIREVLEDNNWSELHSVLRDNVYLRTVPCTTRPPTEDEVDGEHYYFVSTSRFIDLLEAGVFLEHGIFQGFNLSIIPSLIPIPVWIYFRAMPFPSSIIITTQF</sequence>
<dbReference type="PANTHER" id="PTHR10316">
    <property type="entry name" value="MEMBRANE ASSOCIATED GUANYLATE KINASE-RELATED"/>
    <property type="match status" value="1"/>
</dbReference>
<comment type="subcellular location">
    <subcellularLocation>
        <location evidence="1">Membrane</location>
        <topology evidence="1">Peripheral membrane protein</topology>
    </subcellularLocation>
</comment>
<dbReference type="Proteomes" id="UP001201812">
    <property type="component" value="Unassembled WGS sequence"/>
</dbReference>
<dbReference type="GO" id="GO:0007165">
    <property type="term" value="P:signal transduction"/>
    <property type="evidence" value="ECO:0007669"/>
    <property type="project" value="TreeGrafter"/>
</dbReference>
<dbReference type="AlphaFoldDB" id="A0AAD4R794"/>
<dbReference type="GO" id="GO:0016020">
    <property type="term" value="C:membrane"/>
    <property type="evidence" value="ECO:0007669"/>
    <property type="project" value="UniProtKB-SubCell"/>
</dbReference>
<dbReference type="InterPro" id="IPR036034">
    <property type="entry name" value="PDZ_sf"/>
</dbReference>
<evidence type="ECO:0000313" key="4">
    <source>
        <dbReference type="EMBL" id="KAI1714607.1"/>
    </source>
</evidence>
<reference evidence="4" key="1">
    <citation type="submission" date="2022-01" db="EMBL/GenBank/DDBJ databases">
        <title>Genome Sequence Resource for Two Populations of Ditylenchus destructor, the Migratory Endoparasitic Phytonematode.</title>
        <authorList>
            <person name="Zhang H."/>
            <person name="Lin R."/>
            <person name="Xie B."/>
        </authorList>
    </citation>
    <scope>NUCLEOTIDE SEQUENCE</scope>
    <source>
        <strain evidence="4">BazhouSP</strain>
    </source>
</reference>
<comment type="caution">
    <text evidence="4">The sequence shown here is derived from an EMBL/GenBank/DDBJ whole genome shotgun (WGS) entry which is preliminary data.</text>
</comment>
<dbReference type="InterPro" id="IPR027417">
    <property type="entry name" value="P-loop_NTPase"/>
</dbReference>
<protein>
    <submittedName>
        <fullName evidence="4">Guanylate kinase domain-containing protein</fullName>
    </submittedName>
</protein>
<dbReference type="SUPFAM" id="SSF52540">
    <property type="entry name" value="P-loop containing nucleoside triphosphate hydrolases"/>
    <property type="match status" value="1"/>
</dbReference>
<evidence type="ECO:0000313" key="5">
    <source>
        <dbReference type="Proteomes" id="UP001201812"/>
    </source>
</evidence>
<keyword evidence="5" id="KW-1185">Reference proteome</keyword>
<dbReference type="SUPFAM" id="SSF50156">
    <property type="entry name" value="PDZ domain-like"/>
    <property type="match status" value="1"/>
</dbReference>
<dbReference type="PANTHER" id="PTHR10316:SF40">
    <property type="entry name" value="LD27118P"/>
    <property type="match status" value="1"/>
</dbReference>
<gene>
    <name evidence="4" type="ORF">DdX_08710</name>
</gene>
<keyword evidence="4" id="KW-0808">Transferase</keyword>
<evidence type="ECO:0000256" key="2">
    <source>
        <dbReference type="ARBA" id="ARBA00023136"/>
    </source>
</evidence>
<dbReference type="GO" id="GO:0016301">
    <property type="term" value="F:kinase activity"/>
    <property type="evidence" value="ECO:0007669"/>
    <property type="project" value="UniProtKB-KW"/>
</dbReference>